<feature type="transmembrane region" description="Helical" evidence="6">
    <location>
        <begin position="323"/>
        <end position="345"/>
    </location>
</feature>
<keyword evidence="2" id="KW-1003">Cell membrane</keyword>
<evidence type="ECO:0000313" key="8">
    <source>
        <dbReference type="Proteomes" id="UP000584587"/>
    </source>
</evidence>
<feature type="transmembrane region" description="Helical" evidence="6">
    <location>
        <begin position="152"/>
        <end position="175"/>
    </location>
</feature>
<dbReference type="EMBL" id="JAAVVK010000002">
    <property type="protein sequence ID" value="NKE38748.1"/>
    <property type="molecule type" value="Genomic_DNA"/>
</dbReference>
<evidence type="ECO:0000256" key="5">
    <source>
        <dbReference type="ARBA" id="ARBA00023136"/>
    </source>
</evidence>
<dbReference type="PANTHER" id="PTHR42770">
    <property type="entry name" value="AMINO ACID TRANSPORTER-RELATED"/>
    <property type="match status" value="1"/>
</dbReference>
<dbReference type="InterPro" id="IPR002293">
    <property type="entry name" value="AA/rel_permease1"/>
</dbReference>
<feature type="transmembrane region" description="Helical" evidence="6">
    <location>
        <begin position="38"/>
        <end position="61"/>
    </location>
</feature>
<keyword evidence="8" id="KW-1185">Reference proteome</keyword>
<feature type="transmembrane region" description="Helical" evidence="6">
    <location>
        <begin position="128"/>
        <end position="145"/>
    </location>
</feature>
<keyword evidence="3 6" id="KW-0812">Transmembrane</keyword>
<dbReference type="Pfam" id="PF13520">
    <property type="entry name" value="AA_permease_2"/>
    <property type="match status" value="1"/>
</dbReference>
<evidence type="ECO:0000313" key="7">
    <source>
        <dbReference type="EMBL" id="NKE38748.1"/>
    </source>
</evidence>
<dbReference type="PIRSF" id="PIRSF006060">
    <property type="entry name" value="AA_transporter"/>
    <property type="match status" value="1"/>
</dbReference>
<gene>
    <name evidence="7" type="ORF">HER12_03190</name>
</gene>
<accession>A0A846UE37</accession>
<feature type="transmembrane region" description="Helical" evidence="6">
    <location>
        <begin position="262"/>
        <end position="281"/>
    </location>
</feature>
<organism evidence="7 8">
    <name type="scientific">Spiroplasma platyhelix PALS-1</name>
    <dbReference type="NCBI Taxonomy" id="1276218"/>
    <lineage>
        <taxon>Bacteria</taxon>
        <taxon>Bacillati</taxon>
        <taxon>Mycoplasmatota</taxon>
        <taxon>Mollicutes</taxon>
        <taxon>Entomoplasmatales</taxon>
        <taxon>Spiroplasmataceae</taxon>
        <taxon>Spiroplasma</taxon>
    </lineage>
</organism>
<evidence type="ECO:0000256" key="2">
    <source>
        <dbReference type="ARBA" id="ARBA00022475"/>
    </source>
</evidence>
<proteinExistence type="predicted"/>
<protein>
    <submittedName>
        <fullName evidence="7">APC family permease</fullName>
    </submittedName>
</protein>
<sequence length="469" mass="53187">MIKFKSESKLNTIQFICFGFNWIVGFGFITALTKTVNLGVWSLLCFAIAAFVSFATMLVFARATEKYPQVSGGTYGYTKLAFGKFATFFQGWNQISHIFLLSATAPLFLSELLTLLDSTPANQTYYKVGSVILFILITLIAVFSLKVSKIFLLIFAIFKYLIIFGGTILIIYFCFKDNSFSENINATEKINLSTIAAKTMIFIFAFNGFNNIAALSKDTIGITKFKKIMVIIYSLVFSFYLLTCLLFLGINGAQNIKGYEGIFLKAFSVTGLIIFIIGATFNRLSSQLGYTIWYARIIAPMAEDGYLPEMFKKKNRFGEYSNAMYLALGATIVSMILFVIIPIIFNLENAFESMVTAGTIVYMVNYLGTFIAICYLHFKKKMLKIPWWELMLYFLAMGVIVVILLLTLIPPIIGDPWTITNSIMLFSYLGSMAFGYLVWFSYYLYKRIKHKNKIKLEEPELKNVLLVEE</sequence>
<comment type="subcellular location">
    <subcellularLocation>
        <location evidence="1">Cell membrane</location>
        <topology evidence="1">Multi-pass membrane protein</topology>
    </subcellularLocation>
</comment>
<feature type="transmembrane region" description="Helical" evidence="6">
    <location>
        <begin position="390"/>
        <end position="413"/>
    </location>
</feature>
<dbReference type="GO" id="GO:0005886">
    <property type="term" value="C:plasma membrane"/>
    <property type="evidence" value="ECO:0007669"/>
    <property type="project" value="UniProtKB-SubCell"/>
</dbReference>
<feature type="transmembrane region" description="Helical" evidence="6">
    <location>
        <begin position="195"/>
        <end position="216"/>
    </location>
</feature>
<keyword evidence="4 6" id="KW-1133">Transmembrane helix</keyword>
<reference evidence="7 8" key="1">
    <citation type="submission" date="2020-04" db="EMBL/GenBank/DDBJ databases">
        <title>Complete genome sequence of Spiroplasma platyhelix ATCC 51748, an insect isolate.</title>
        <authorList>
            <person name="Green E.A."/>
            <person name="Klassen J.L."/>
        </authorList>
    </citation>
    <scope>NUCLEOTIDE SEQUENCE [LARGE SCALE GENOMIC DNA]</scope>
    <source>
        <strain evidence="7 8">PALS-1</strain>
    </source>
</reference>
<dbReference type="RefSeq" id="WP_168105219.1">
    <property type="nucleotide sequence ID" value="NZ_CP051215.1"/>
</dbReference>
<comment type="caution">
    <text evidence="7">The sequence shown here is derived from an EMBL/GenBank/DDBJ whole genome shotgun (WGS) entry which is preliminary data.</text>
</comment>
<feature type="transmembrane region" description="Helical" evidence="6">
    <location>
        <begin position="228"/>
        <end position="250"/>
    </location>
</feature>
<evidence type="ECO:0000256" key="4">
    <source>
        <dbReference type="ARBA" id="ARBA00022989"/>
    </source>
</evidence>
<dbReference type="AlphaFoldDB" id="A0A846UE37"/>
<dbReference type="GO" id="GO:0022857">
    <property type="term" value="F:transmembrane transporter activity"/>
    <property type="evidence" value="ECO:0007669"/>
    <property type="project" value="InterPro"/>
</dbReference>
<dbReference type="Gene3D" id="1.20.1740.10">
    <property type="entry name" value="Amino acid/polyamine transporter I"/>
    <property type="match status" value="1"/>
</dbReference>
<evidence type="ECO:0000256" key="6">
    <source>
        <dbReference type="SAM" id="Phobius"/>
    </source>
</evidence>
<dbReference type="InterPro" id="IPR050367">
    <property type="entry name" value="APC_superfamily"/>
</dbReference>
<feature type="transmembrane region" description="Helical" evidence="6">
    <location>
        <begin position="357"/>
        <end position="378"/>
    </location>
</feature>
<feature type="transmembrane region" description="Helical" evidence="6">
    <location>
        <begin position="12"/>
        <end position="32"/>
    </location>
</feature>
<dbReference type="PANTHER" id="PTHR42770:SF18">
    <property type="entry name" value="ARGININE_AGMATINE ANTIPORTER"/>
    <property type="match status" value="1"/>
</dbReference>
<dbReference type="Proteomes" id="UP000584587">
    <property type="component" value="Unassembled WGS sequence"/>
</dbReference>
<evidence type="ECO:0000256" key="3">
    <source>
        <dbReference type="ARBA" id="ARBA00022692"/>
    </source>
</evidence>
<name>A0A846UE37_9MOLU</name>
<feature type="transmembrane region" description="Helical" evidence="6">
    <location>
        <begin position="425"/>
        <end position="445"/>
    </location>
</feature>
<keyword evidence="5 6" id="KW-0472">Membrane</keyword>
<evidence type="ECO:0000256" key="1">
    <source>
        <dbReference type="ARBA" id="ARBA00004651"/>
    </source>
</evidence>